<evidence type="ECO:0000313" key="1">
    <source>
        <dbReference type="EMBL" id="KSU29991.1"/>
    </source>
</evidence>
<comment type="caution">
    <text evidence="1">The sequence shown here is derived from an EMBL/GenBank/DDBJ whole genome shotgun (WGS) entry which is preliminary data.</text>
</comment>
<organism evidence="1 2">
    <name type="scientific">Lactococcus lactis subsp. lactis</name>
    <name type="common">Streptococcus lactis</name>
    <dbReference type="NCBI Taxonomy" id="1360"/>
    <lineage>
        <taxon>Bacteria</taxon>
        <taxon>Bacillati</taxon>
        <taxon>Bacillota</taxon>
        <taxon>Bacilli</taxon>
        <taxon>Lactobacillales</taxon>
        <taxon>Streptococcaceae</taxon>
        <taxon>Lactococcus</taxon>
    </lineage>
</organism>
<sequence length="75" mass="8711">MKSNQFLGRLKSMGKNVDWLESQMTKNGEQVSRSAIYKKLRGESEFTAQQIKVISKVMNFTNDEMLDIFFEELVS</sequence>
<dbReference type="Proteomes" id="UP000052991">
    <property type="component" value="Unassembled WGS sequence"/>
</dbReference>
<dbReference type="EMBL" id="LKLW01000008">
    <property type="protein sequence ID" value="KSU29991.1"/>
    <property type="molecule type" value="Genomic_DNA"/>
</dbReference>
<gene>
    <name evidence="1" type="ORF">N42_0377</name>
</gene>
<dbReference type="AlphaFoldDB" id="A0A0V8EVU4"/>
<protein>
    <submittedName>
        <fullName evidence="1">Uncharacterized protein</fullName>
    </submittedName>
</protein>
<dbReference type="PATRIC" id="fig|1360.116.peg.506"/>
<dbReference type="RefSeq" id="WP_058212465.1">
    <property type="nucleotide sequence ID" value="NZ_CP064835.2"/>
</dbReference>
<reference evidence="2" key="1">
    <citation type="submission" date="2015-10" db="EMBL/GenBank/DDBJ databases">
        <title>Draft Genome Sequences of 11 Lactococcus lactis subspecies cremoris strains.</title>
        <authorList>
            <person name="Wels M."/>
            <person name="Backus L."/>
            <person name="Boekhorst J."/>
            <person name="Dijkstra A."/>
            <person name="Beerthuizen M."/>
            <person name="Kelly W."/>
            <person name="Siezen R."/>
            <person name="Bachmann H."/>
            <person name="Van Hijum S."/>
        </authorList>
    </citation>
    <scope>NUCLEOTIDE SEQUENCE [LARGE SCALE GENOMIC DNA]</scope>
    <source>
        <strain evidence="2">N42</strain>
    </source>
</reference>
<accession>A0A0V8EVU4</accession>
<name>A0A0V8EVU4_LACLL</name>
<evidence type="ECO:0000313" key="2">
    <source>
        <dbReference type="Proteomes" id="UP000052991"/>
    </source>
</evidence>
<proteinExistence type="predicted"/>